<dbReference type="InterPro" id="IPR015510">
    <property type="entry name" value="PGRP"/>
</dbReference>
<dbReference type="SUPFAM" id="SSF47090">
    <property type="entry name" value="PGBD-like"/>
    <property type="match status" value="1"/>
</dbReference>
<dbReference type="AlphaFoldDB" id="A0A4U3MJ28"/>
<evidence type="ECO:0000259" key="2">
    <source>
        <dbReference type="SMART" id="SM00701"/>
    </source>
</evidence>
<dbReference type="PANTHER" id="PTHR11022:SF41">
    <property type="entry name" value="PEPTIDOGLYCAN-RECOGNITION PROTEIN LC-RELATED"/>
    <property type="match status" value="1"/>
</dbReference>
<dbReference type="SUPFAM" id="SSF55846">
    <property type="entry name" value="N-acetylmuramoyl-L-alanine amidase-like"/>
    <property type="match status" value="1"/>
</dbReference>
<dbReference type="EMBL" id="SZQA01000007">
    <property type="protein sequence ID" value="TKK89385.1"/>
    <property type="molecule type" value="Genomic_DNA"/>
</dbReference>
<comment type="caution">
    <text evidence="3">The sequence shown here is derived from an EMBL/GenBank/DDBJ whole genome shotgun (WGS) entry which is preliminary data.</text>
</comment>
<dbReference type="InterPro" id="IPR006619">
    <property type="entry name" value="PGRP_domain_met/bac"/>
</dbReference>
<dbReference type="InterPro" id="IPR036505">
    <property type="entry name" value="Amidase/PGRP_sf"/>
</dbReference>
<dbReference type="PANTHER" id="PTHR11022">
    <property type="entry name" value="PEPTIDOGLYCAN RECOGNITION PROTEIN"/>
    <property type="match status" value="1"/>
</dbReference>
<protein>
    <submittedName>
        <fullName evidence="3">N-acetylmuramoyl-L-alanine amidase</fullName>
    </submittedName>
</protein>
<keyword evidence="4" id="KW-1185">Reference proteome</keyword>
<dbReference type="OrthoDB" id="514320at2"/>
<sequence length="257" mass="27925">MAISLVTRSQWGARAPKGSYSPLTSTKGVKVHYTGGRVPPEIVDNHNLCVAQVRSIQNFHMDGNGWVDIGYSMIACPHKRVFVGRGPDRLPAANGSGLNSDHYAVLGLVGNAGFVKPNNDLLHGILDAIDYLRQEGGAGTEIKGHRDGFSTDCPGAALYAWVQRGAPRPGGGDPGNPPGGQIPAWPGRLFTFPPVTVGDDVKRWQQQMKKIGFELEADGAYGQRSRDVCKTFQRRVDLPDDGIVGRLTWEESFRYTL</sequence>
<name>A0A4U3MJ28_9ACTN</name>
<comment type="similarity">
    <text evidence="1">Belongs to the N-acetylmuramoyl-L-alanine amidase 2 family.</text>
</comment>
<dbReference type="InterPro" id="IPR002477">
    <property type="entry name" value="Peptidoglycan-bd-like"/>
</dbReference>
<dbReference type="InterPro" id="IPR036366">
    <property type="entry name" value="PGBDSf"/>
</dbReference>
<evidence type="ECO:0000313" key="4">
    <source>
        <dbReference type="Proteomes" id="UP000308705"/>
    </source>
</evidence>
<organism evidence="3 4">
    <name type="scientific">Herbidospora galbida</name>
    <dbReference type="NCBI Taxonomy" id="2575442"/>
    <lineage>
        <taxon>Bacteria</taxon>
        <taxon>Bacillati</taxon>
        <taxon>Actinomycetota</taxon>
        <taxon>Actinomycetes</taxon>
        <taxon>Streptosporangiales</taxon>
        <taxon>Streptosporangiaceae</taxon>
        <taxon>Herbidospora</taxon>
    </lineage>
</organism>
<dbReference type="Proteomes" id="UP000308705">
    <property type="component" value="Unassembled WGS sequence"/>
</dbReference>
<dbReference type="Gene3D" id="1.10.101.10">
    <property type="entry name" value="PGBD-like superfamily/PGBD"/>
    <property type="match status" value="1"/>
</dbReference>
<dbReference type="InterPro" id="IPR036365">
    <property type="entry name" value="PGBD-like_sf"/>
</dbReference>
<accession>A0A4U3MJ28</accession>
<dbReference type="Pfam" id="PF01471">
    <property type="entry name" value="PG_binding_1"/>
    <property type="match status" value="1"/>
</dbReference>
<dbReference type="Gene3D" id="3.40.80.10">
    <property type="entry name" value="Peptidoglycan recognition protein-like"/>
    <property type="match status" value="1"/>
</dbReference>
<dbReference type="CDD" id="cd06583">
    <property type="entry name" value="PGRP"/>
    <property type="match status" value="1"/>
</dbReference>
<evidence type="ECO:0000313" key="3">
    <source>
        <dbReference type="EMBL" id="TKK89385.1"/>
    </source>
</evidence>
<feature type="domain" description="Peptidoglycan recognition protein family" evidence="2">
    <location>
        <begin position="3"/>
        <end position="149"/>
    </location>
</feature>
<evidence type="ECO:0000256" key="1">
    <source>
        <dbReference type="ARBA" id="ARBA00007553"/>
    </source>
</evidence>
<dbReference type="SMART" id="SM00701">
    <property type="entry name" value="PGRP"/>
    <property type="match status" value="1"/>
</dbReference>
<gene>
    <name evidence="3" type="ORF">FDA94_10335</name>
</gene>
<reference evidence="3 4" key="1">
    <citation type="submission" date="2019-04" db="EMBL/GenBank/DDBJ databases">
        <title>Herbidospora sp. NEAU-GS14.nov., a novel actinomycete isolated from soil.</title>
        <authorList>
            <person name="Han L."/>
        </authorList>
    </citation>
    <scope>NUCLEOTIDE SEQUENCE [LARGE SCALE GENOMIC DNA]</scope>
    <source>
        <strain evidence="3 4">NEAU-GS14</strain>
    </source>
</reference>
<dbReference type="GO" id="GO:0008745">
    <property type="term" value="F:N-acetylmuramoyl-L-alanine amidase activity"/>
    <property type="evidence" value="ECO:0007669"/>
    <property type="project" value="InterPro"/>
</dbReference>
<dbReference type="GO" id="GO:0008270">
    <property type="term" value="F:zinc ion binding"/>
    <property type="evidence" value="ECO:0007669"/>
    <property type="project" value="InterPro"/>
</dbReference>
<proteinExistence type="inferred from homology"/>
<dbReference type="InterPro" id="IPR002502">
    <property type="entry name" value="Amidase_domain"/>
</dbReference>
<dbReference type="GO" id="GO:0009253">
    <property type="term" value="P:peptidoglycan catabolic process"/>
    <property type="evidence" value="ECO:0007669"/>
    <property type="project" value="InterPro"/>
</dbReference>